<dbReference type="GO" id="GO:0005874">
    <property type="term" value="C:microtubule"/>
    <property type="evidence" value="ECO:0007669"/>
    <property type="project" value="UniProtKB-KW"/>
</dbReference>
<sequence length="236" mass="27754">MVNENAMGDVMALRLRIQKLEEENNLLRMRIMDGGMAVSENGMGTELAEHGNLSQSAYSSVAWDPFREFSTSSLCGKQRNGLELTLHRTLQRQQTAEAKIKELQAQIDQFKFLVKQKEEDTQRGKMMLRFREDKIKRMEALLKGVFSLETYISTKRDSLLEEVKMLRMRLERNPEVTRFAMENIRLQEELQRYHNFYEEGERDMMEKEILLLQDQLLEALDWKLMHEEDPNCVGKG</sequence>
<evidence type="ECO:0000256" key="1">
    <source>
        <dbReference type="ARBA" id="ARBA00022701"/>
    </source>
</evidence>
<evidence type="ECO:0000256" key="5">
    <source>
        <dbReference type="ARBA" id="ARBA00023175"/>
    </source>
</evidence>
<dbReference type="PANTHER" id="PTHR37739:SF14">
    <property type="entry name" value="KINESIN-LIKE PROTEIN KIN-12E"/>
    <property type="match status" value="1"/>
</dbReference>
<accession>A0A8T2V1B2</accession>
<keyword evidence="5" id="KW-0505">Motor protein</keyword>
<feature type="coiled-coil region" evidence="6">
    <location>
        <begin position="3"/>
        <end position="30"/>
    </location>
</feature>
<dbReference type="Proteomes" id="UP000825935">
    <property type="component" value="Chromosome 3"/>
</dbReference>
<keyword evidence="4 6" id="KW-0175">Coiled coil</keyword>
<dbReference type="OrthoDB" id="3176171at2759"/>
<protein>
    <submittedName>
        <fullName evidence="7">Uncharacterized protein</fullName>
    </submittedName>
</protein>
<reference evidence="7" key="1">
    <citation type="submission" date="2021-08" db="EMBL/GenBank/DDBJ databases">
        <title>WGS assembly of Ceratopteris richardii.</title>
        <authorList>
            <person name="Marchant D.B."/>
            <person name="Chen G."/>
            <person name="Jenkins J."/>
            <person name="Shu S."/>
            <person name="Leebens-Mack J."/>
            <person name="Grimwood J."/>
            <person name="Schmutz J."/>
            <person name="Soltis P."/>
            <person name="Soltis D."/>
            <person name="Chen Z.-H."/>
        </authorList>
    </citation>
    <scope>NUCLEOTIDE SEQUENCE</scope>
    <source>
        <strain evidence="7">Whitten #5841</strain>
        <tissue evidence="7">Leaf</tissue>
    </source>
</reference>
<evidence type="ECO:0000256" key="6">
    <source>
        <dbReference type="SAM" id="Coils"/>
    </source>
</evidence>
<name>A0A8T2V1B2_CERRI</name>
<gene>
    <name evidence="7" type="ORF">KP509_03G015500</name>
</gene>
<feature type="coiled-coil region" evidence="6">
    <location>
        <begin position="86"/>
        <end position="120"/>
    </location>
</feature>
<organism evidence="7 8">
    <name type="scientific">Ceratopteris richardii</name>
    <name type="common">Triangle waterfern</name>
    <dbReference type="NCBI Taxonomy" id="49495"/>
    <lineage>
        <taxon>Eukaryota</taxon>
        <taxon>Viridiplantae</taxon>
        <taxon>Streptophyta</taxon>
        <taxon>Embryophyta</taxon>
        <taxon>Tracheophyta</taxon>
        <taxon>Polypodiopsida</taxon>
        <taxon>Polypodiidae</taxon>
        <taxon>Polypodiales</taxon>
        <taxon>Pteridineae</taxon>
        <taxon>Pteridaceae</taxon>
        <taxon>Parkerioideae</taxon>
        <taxon>Ceratopteris</taxon>
    </lineage>
</organism>
<keyword evidence="2" id="KW-0547">Nucleotide-binding</keyword>
<dbReference type="EMBL" id="CM035408">
    <property type="protein sequence ID" value="KAH7440900.1"/>
    <property type="molecule type" value="Genomic_DNA"/>
</dbReference>
<keyword evidence="3" id="KW-0067">ATP-binding</keyword>
<evidence type="ECO:0000256" key="3">
    <source>
        <dbReference type="ARBA" id="ARBA00022840"/>
    </source>
</evidence>
<keyword evidence="1" id="KW-0493">Microtubule</keyword>
<evidence type="ECO:0000256" key="2">
    <source>
        <dbReference type="ARBA" id="ARBA00022741"/>
    </source>
</evidence>
<evidence type="ECO:0000313" key="7">
    <source>
        <dbReference type="EMBL" id="KAH7440900.1"/>
    </source>
</evidence>
<evidence type="ECO:0000256" key="4">
    <source>
        <dbReference type="ARBA" id="ARBA00023054"/>
    </source>
</evidence>
<dbReference type="GO" id="GO:0005524">
    <property type="term" value="F:ATP binding"/>
    <property type="evidence" value="ECO:0007669"/>
    <property type="project" value="UniProtKB-KW"/>
</dbReference>
<evidence type="ECO:0000313" key="8">
    <source>
        <dbReference type="Proteomes" id="UP000825935"/>
    </source>
</evidence>
<dbReference type="PANTHER" id="PTHR37739">
    <property type="entry name" value="KINESIN-LIKE PROTEIN KIN-12D"/>
    <property type="match status" value="1"/>
</dbReference>
<keyword evidence="8" id="KW-1185">Reference proteome</keyword>
<proteinExistence type="predicted"/>
<dbReference type="InterPro" id="IPR044986">
    <property type="entry name" value="KIF15/KIN-12"/>
</dbReference>
<comment type="caution">
    <text evidence="7">The sequence shown here is derived from an EMBL/GenBank/DDBJ whole genome shotgun (WGS) entry which is preliminary data.</text>
</comment>
<dbReference type="AlphaFoldDB" id="A0A8T2V1B2"/>